<dbReference type="GO" id="GO:0016779">
    <property type="term" value="F:nucleotidyltransferase activity"/>
    <property type="evidence" value="ECO:0007669"/>
    <property type="project" value="UniProtKB-KW"/>
</dbReference>
<comment type="caution">
    <text evidence="1">The sequence shown here is derived from an EMBL/GenBank/DDBJ whole genome shotgun (WGS) entry which is preliminary data.</text>
</comment>
<keyword evidence="1" id="KW-0548">Nucleotidyltransferase</keyword>
<evidence type="ECO:0000313" key="2">
    <source>
        <dbReference type="Proteomes" id="UP001442364"/>
    </source>
</evidence>
<dbReference type="RefSeq" id="WP_055174463.1">
    <property type="nucleotide sequence ID" value="NZ_DAWDAH010000011.1"/>
</dbReference>
<proteinExistence type="predicted"/>
<dbReference type="SUPFAM" id="SSF52540">
    <property type="entry name" value="P-loop containing nucleoside triphosphate hydrolases"/>
    <property type="match status" value="1"/>
</dbReference>
<dbReference type="EMBL" id="JBBMER010000001">
    <property type="protein sequence ID" value="MEQ2378424.1"/>
    <property type="molecule type" value="Genomic_DNA"/>
</dbReference>
<name>A0ABV1BU73_9FIRM</name>
<sequence length="155" mass="17289">MELYFGGAYQGKLDYVCGRKNIVKELCGNAEDTMSNIYSEDDKCIKNKICNNNIADGAYCSIEDIKNACILNHFHLLIKRLLKDGKCTDTLIDTIYAGNPSIIIICDEIGSGIVPLEKEDRIYRETVGRMLCRAVKKADRVERIACGIGQCLKGE</sequence>
<dbReference type="InterPro" id="IPR003203">
    <property type="entry name" value="CobU/CobP"/>
</dbReference>
<dbReference type="GO" id="GO:0016301">
    <property type="term" value="F:kinase activity"/>
    <property type="evidence" value="ECO:0007669"/>
    <property type="project" value="UniProtKB-KW"/>
</dbReference>
<dbReference type="InterPro" id="IPR027417">
    <property type="entry name" value="P-loop_NTPase"/>
</dbReference>
<dbReference type="Gene3D" id="3.40.50.300">
    <property type="entry name" value="P-loop containing nucleotide triphosphate hydrolases"/>
    <property type="match status" value="1"/>
</dbReference>
<dbReference type="Pfam" id="PF02283">
    <property type="entry name" value="CobU"/>
    <property type="match status" value="1"/>
</dbReference>
<keyword evidence="1" id="KW-0808">Transferase</keyword>
<gene>
    <name evidence="1" type="ORF">WMO14_00800</name>
</gene>
<reference evidence="1 2" key="1">
    <citation type="submission" date="2024-03" db="EMBL/GenBank/DDBJ databases">
        <title>Human intestinal bacterial collection.</title>
        <authorList>
            <person name="Pauvert C."/>
            <person name="Hitch T.C.A."/>
            <person name="Clavel T."/>
        </authorList>
    </citation>
    <scope>NUCLEOTIDE SEQUENCE [LARGE SCALE GENOMIC DNA]</scope>
    <source>
        <strain evidence="1 2">CLA-AA-H255</strain>
    </source>
</reference>
<keyword evidence="1" id="KW-0418">Kinase</keyword>
<dbReference type="Proteomes" id="UP001442364">
    <property type="component" value="Unassembled WGS sequence"/>
</dbReference>
<accession>A0ABV1BU73</accession>
<protein>
    <submittedName>
        <fullName evidence="1">Bifunctional adenosylcobinamide kinase/adenosylcobinamide-phosphate guanylyltransferase</fullName>
    </submittedName>
</protein>
<evidence type="ECO:0000313" key="1">
    <source>
        <dbReference type="EMBL" id="MEQ2378424.1"/>
    </source>
</evidence>
<keyword evidence="2" id="KW-1185">Reference proteome</keyword>
<organism evidence="1 2">
    <name type="scientific">[Lactobacillus] rogosae</name>
    <dbReference type="NCBI Taxonomy" id="706562"/>
    <lineage>
        <taxon>Bacteria</taxon>
        <taxon>Bacillati</taxon>
        <taxon>Bacillota</taxon>
        <taxon>Clostridia</taxon>
        <taxon>Lachnospirales</taxon>
        <taxon>Lachnospiraceae</taxon>
        <taxon>Lachnospira</taxon>
    </lineage>
</organism>